<organism evidence="2">
    <name type="scientific">Mytilinidion resinicola</name>
    <dbReference type="NCBI Taxonomy" id="574789"/>
    <lineage>
        <taxon>Eukaryota</taxon>
        <taxon>Fungi</taxon>
        <taxon>Dikarya</taxon>
        <taxon>Ascomycota</taxon>
        <taxon>Pezizomycotina</taxon>
        <taxon>Dothideomycetes</taxon>
        <taxon>Pleosporomycetidae</taxon>
        <taxon>Mytilinidiales</taxon>
        <taxon>Mytilinidiaceae</taxon>
        <taxon>Mytilinidion</taxon>
    </lineage>
</organism>
<reference evidence="4" key="2">
    <citation type="submission" date="2020-04" db="EMBL/GenBank/DDBJ databases">
        <authorList>
            <consortium name="NCBI Genome Project"/>
        </authorList>
    </citation>
    <scope>NUCLEOTIDE SEQUENCE</scope>
    <source>
        <strain evidence="4">CBS 304.34</strain>
    </source>
</reference>
<evidence type="ECO:0000313" key="4">
    <source>
        <dbReference type="RefSeq" id="XP_033569950.1"/>
    </source>
</evidence>
<dbReference type="InterPro" id="IPR051678">
    <property type="entry name" value="AGP_Transferase"/>
</dbReference>
<dbReference type="InterPro" id="IPR002575">
    <property type="entry name" value="Aminoglycoside_PTrfase"/>
</dbReference>
<dbReference type="PANTHER" id="PTHR21310">
    <property type="entry name" value="AMINOGLYCOSIDE PHOSPHOTRANSFERASE-RELATED-RELATED"/>
    <property type="match status" value="1"/>
</dbReference>
<protein>
    <recommendedName>
        <fullName evidence="1">Aminoglycoside phosphotransferase domain-containing protein</fullName>
    </recommendedName>
</protein>
<dbReference type="GeneID" id="54455376"/>
<dbReference type="EMBL" id="MU003720">
    <property type="protein sequence ID" value="KAF2802986.1"/>
    <property type="molecule type" value="Genomic_DNA"/>
</dbReference>
<dbReference type="Gene3D" id="3.90.1200.10">
    <property type="match status" value="1"/>
</dbReference>
<evidence type="ECO:0000259" key="1">
    <source>
        <dbReference type="Pfam" id="PF01636"/>
    </source>
</evidence>
<dbReference type="PANTHER" id="PTHR21310:SF51">
    <property type="entry name" value="AMINOGLYCOSIDE PHOSPHOTRANSFERASE DOMAIN-CONTAINING PROTEIN"/>
    <property type="match status" value="1"/>
</dbReference>
<proteinExistence type="predicted"/>
<dbReference type="Pfam" id="PF01636">
    <property type="entry name" value="APH"/>
    <property type="match status" value="1"/>
</dbReference>
<feature type="non-terminal residue" evidence="2">
    <location>
        <position position="1"/>
    </location>
</feature>
<feature type="non-terminal residue" evidence="2">
    <location>
        <position position="322"/>
    </location>
</feature>
<gene>
    <name evidence="2 4" type="ORF">BDZ99DRAFT_349362</name>
</gene>
<dbReference type="AlphaFoldDB" id="A0A6A6Y2E0"/>
<dbReference type="InterPro" id="IPR011009">
    <property type="entry name" value="Kinase-like_dom_sf"/>
</dbReference>
<name>A0A6A6Y2E0_9PEZI</name>
<dbReference type="RefSeq" id="XP_033569950.1">
    <property type="nucleotide sequence ID" value="XM_033714483.1"/>
</dbReference>
<reference evidence="4" key="3">
    <citation type="submission" date="2025-04" db="UniProtKB">
        <authorList>
            <consortium name="RefSeq"/>
        </authorList>
    </citation>
    <scope>IDENTIFICATION</scope>
    <source>
        <strain evidence="4">CBS 304.34</strain>
    </source>
</reference>
<dbReference type="SUPFAM" id="SSF56112">
    <property type="entry name" value="Protein kinase-like (PK-like)"/>
    <property type="match status" value="1"/>
</dbReference>
<evidence type="ECO:0000313" key="3">
    <source>
        <dbReference type="Proteomes" id="UP000504636"/>
    </source>
</evidence>
<accession>A0A6A6Y2E0</accession>
<evidence type="ECO:0000313" key="2">
    <source>
        <dbReference type="EMBL" id="KAF2802986.1"/>
    </source>
</evidence>
<sequence>GSYHKVWILEHFNGEKVAIKVPAIGHAARWMPVDAENLRSEALTMDYIRLKTKFPVPKVLDFDTTFNNPIGCPYIMMEFVEGISAYDAWFPEEEGDLPLEEVRENILTSLAGAMAELRYLEFDKIGMLHFDDLHNPIVGDVHTFVESEDKSRRPEDDGIARVQATIPTFMTTKEYYKAELESESLRPGDWRSAVTRKVCNLALDGKPFTPATPAEATDQQPEKFWLMHPDFNYQNIMVTPDGKQITGIIDWDGVQTVPRCVGYAAVPIWLRQDWQSDYVWPDNHLETHSVDELEKYRKIYAQAMRDAAGENSDWKYTENSAV</sequence>
<reference evidence="2 4" key="1">
    <citation type="journal article" date="2020" name="Stud. Mycol.">
        <title>101 Dothideomycetes genomes: a test case for predicting lifestyles and emergence of pathogens.</title>
        <authorList>
            <person name="Haridas S."/>
            <person name="Albert R."/>
            <person name="Binder M."/>
            <person name="Bloem J."/>
            <person name="Labutti K."/>
            <person name="Salamov A."/>
            <person name="Andreopoulos B."/>
            <person name="Baker S."/>
            <person name="Barry K."/>
            <person name="Bills G."/>
            <person name="Bluhm B."/>
            <person name="Cannon C."/>
            <person name="Castanera R."/>
            <person name="Culley D."/>
            <person name="Daum C."/>
            <person name="Ezra D."/>
            <person name="Gonzalez J."/>
            <person name="Henrissat B."/>
            <person name="Kuo A."/>
            <person name="Liang C."/>
            <person name="Lipzen A."/>
            <person name="Lutzoni F."/>
            <person name="Magnuson J."/>
            <person name="Mondo S."/>
            <person name="Nolan M."/>
            <person name="Ohm R."/>
            <person name="Pangilinan J."/>
            <person name="Park H.-J."/>
            <person name="Ramirez L."/>
            <person name="Alfaro M."/>
            <person name="Sun H."/>
            <person name="Tritt A."/>
            <person name="Yoshinaga Y."/>
            <person name="Zwiers L.-H."/>
            <person name="Turgeon B."/>
            <person name="Goodwin S."/>
            <person name="Spatafora J."/>
            <person name="Crous P."/>
            <person name="Grigoriev I."/>
        </authorList>
    </citation>
    <scope>NUCLEOTIDE SEQUENCE</scope>
    <source>
        <strain evidence="2 4">CBS 304.34</strain>
    </source>
</reference>
<dbReference type="Proteomes" id="UP000504636">
    <property type="component" value="Unplaced"/>
</dbReference>
<dbReference type="OrthoDB" id="10003767at2759"/>
<feature type="domain" description="Aminoglycoside phosphotransferase" evidence="1">
    <location>
        <begin position="35"/>
        <end position="254"/>
    </location>
</feature>
<keyword evidence="3" id="KW-1185">Reference proteome</keyword>